<keyword evidence="5 7" id="KW-0234">DNA repair</keyword>
<feature type="domain" description="DNA replication/recombination mediator RecO N-terminal" evidence="8">
    <location>
        <begin position="1"/>
        <end position="78"/>
    </location>
</feature>
<keyword evidence="3 7" id="KW-0227">DNA damage</keyword>
<evidence type="ECO:0000313" key="10">
    <source>
        <dbReference type="Proteomes" id="UP000778797"/>
    </source>
</evidence>
<dbReference type="InterPro" id="IPR012340">
    <property type="entry name" value="NA-bd_OB-fold"/>
</dbReference>
<comment type="similarity">
    <text evidence="1 7">Belongs to the RecO family.</text>
</comment>
<dbReference type="PANTHER" id="PTHR33991:SF1">
    <property type="entry name" value="DNA REPAIR PROTEIN RECO"/>
    <property type="match status" value="1"/>
</dbReference>
<dbReference type="InterPro" id="IPR042242">
    <property type="entry name" value="RecO_C"/>
</dbReference>
<dbReference type="Proteomes" id="UP000778797">
    <property type="component" value="Unassembled WGS sequence"/>
</dbReference>
<gene>
    <name evidence="7 9" type="primary">recO</name>
    <name evidence="9" type="ORF">J1C55_12785</name>
</gene>
<reference evidence="9" key="1">
    <citation type="submission" date="2021-03" db="EMBL/GenBank/DDBJ databases">
        <authorList>
            <person name="Ping X."/>
        </authorList>
    </citation>
    <scope>NUCLEOTIDE SEQUENCE</scope>
    <source>
        <strain evidence="9">E313</strain>
    </source>
</reference>
<proteinExistence type="inferred from homology"/>
<name>A0ABS8EQF4_9FLAO</name>
<comment type="caution">
    <text evidence="9">The sequence shown here is derived from an EMBL/GenBank/DDBJ whole genome shotgun (WGS) entry which is preliminary data.</text>
</comment>
<evidence type="ECO:0000256" key="2">
    <source>
        <dbReference type="ARBA" id="ARBA00021310"/>
    </source>
</evidence>
<protein>
    <recommendedName>
        <fullName evidence="2 7">DNA repair protein RecO</fullName>
    </recommendedName>
    <alternativeName>
        <fullName evidence="6 7">Recombination protein O</fullName>
    </alternativeName>
</protein>
<sequence>MLIKTNIIVLNKLKYKDYDLIIRTYTEHRGAVSYIAKNALKPSKTNKVKSVYFQPLMQLSIEENYRSNQSLQYFKDVKSNYIYQSLHTNVYKSAIVLFLSELLAMVLREEEQNKDLYHFLETAFQYLDTEEHFANFHLLFLLKLTRYLGFQPDMPNENSKSFNLQTGSFEAYSKASYSVSGKSLTLLKRLLGINFDELNTIKINAAERHDFLNMLLYYFELHLGDFKKPKSLKVLSEIFR</sequence>
<dbReference type="RefSeq" id="WP_227477964.1">
    <property type="nucleotide sequence ID" value="NZ_JAFMPT010000023.1"/>
</dbReference>
<evidence type="ECO:0000259" key="8">
    <source>
        <dbReference type="Pfam" id="PF11967"/>
    </source>
</evidence>
<dbReference type="Pfam" id="PF02565">
    <property type="entry name" value="RecO_C"/>
    <property type="match status" value="1"/>
</dbReference>
<evidence type="ECO:0000256" key="6">
    <source>
        <dbReference type="ARBA" id="ARBA00033409"/>
    </source>
</evidence>
<evidence type="ECO:0000256" key="5">
    <source>
        <dbReference type="ARBA" id="ARBA00023204"/>
    </source>
</evidence>
<evidence type="ECO:0000313" key="9">
    <source>
        <dbReference type="EMBL" id="MCC1485474.1"/>
    </source>
</evidence>
<dbReference type="Gene3D" id="1.20.1440.120">
    <property type="entry name" value="Recombination protein O, C-terminal domain"/>
    <property type="match status" value="1"/>
</dbReference>
<evidence type="ECO:0000256" key="4">
    <source>
        <dbReference type="ARBA" id="ARBA00023172"/>
    </source>
</evidence>
<dbReference type="Pfam" id="PF11967">
    <property type="entry name" value="RecO_N"/>
    <property type="match status" value="1"/>
</dbReference>
<dbReference type="Gene3D" id="2.40.50.140">
    <property type="entry name" value="Nucleic acid-binding proteins"/>
    <property type="match status" value="1"/>
</dbReference>
<dbReference type="NCBIfam" id="TIGR00613">
    <property type="entry name" value="reco"/>
    <property type="match status" value="1"/>
</dbReference>
<dbReference type="SUPFAM" id="SSF50249">
    <property type="entry name" value="Nucleic acid-binding proteins"/>
    <property type="match status" value="1"/>
</dbReference>
<dbReference type="InterPro" id="IPR022572">
    <property type="entry name" value="DNA_rep/recomb_RecO_N"/>
</dbReference>
<reference evidence="9" key="2">
    <citation type="submission" date="2021-10" db="EMBL/GenBank/DDBJ databases">
        <title>Genome of Winogradskyella sp. E313.</title>
        <authorList>
            <person name="Zhou Y."/>
        </authorList>
    </citation>
    <scope>NUCLEOTIDE SEQUENCE</scope>
    <source>
        <strain evidence="9">E313</strain>
    </source>
</reference>
<evidence type="ECO:0000256" key="3">
    <source>
        <dbReference type="ARBA" id="ARBA00022763"/>
    </source>
</evidence>
<comment type="function">
    <text evidence="7">Involved in DNA repair and RecF pathway recombination.</text>
</comment>
<evidence type="ECO:0000256" key="7">
    <source>
        <dbReference type="HAMAP-Rule" id="MF_00201"/>
    </source>
</evidence>
<keyword evidence="4 7" id="KW-0233">DNA recombination</keyword>
<dbReference type="InterPro" id="IPR037278">
    <property type="entry name" value="ARFGAP/RecO"/>
</dbReference>
<dbReference type="PANTHER" id="PTHR33991">
    <property type="entry name" value="DNA REPAIR PROTEIN RECO"/>
    <property type="match status" value="1"/>
</dbReference>
<dbReference type="InterPro" id="IPR003717">
    <property type="entry name" value="RecO"/>
</dbReference>
<dbReference type="SUPFAM" id="SSF57863">
    <property type="entry name" value="ArfGap/RecO-like zinc finger"/>
    <property type="match status" value="1"/>
</dbReference>
<dbReference type="HAMAP" id="MF_00201">
    <property type="entry name" value="RecO"/>
    <property type="match status" value="1"/>
</dbReference>
<keyword evidence="10" id="KW-1185">Reference proteome</keyword>
<evidence type="ECO:0000256" key="1">
    <source>
        <dbReference type="ARBA" id="ARBA00007452"/>
    </source>
</evidence>
<organism evidence="9 10">
    <name type="scientific">Winogradskyella immobilis</name>
    <dbReference type="NCBI Taxonomy" id="2816852"/>
    <lineage>
        <taxon>Bacteria</taxon>
        <taxon>Pseudomonadati</taxon>
        <taxon>Bacteroidota</taxon>
        <taxon>Flavobacteriia</taxon>
        <taxon>Flavobacteriales</taxon>
        <taxon>Flavobacteriaceae</taxon>
        <taxon>Winogradskyella</taxon>
    </lineage>
</organism>
<dbReference type="EMBL" id="JAFMPT010000023">
    <property type="protein sequence ID" value="MCC1485474.1"/>
    <property type="molecule type" value="Genomic_DNA"/>
</dbReference>
<accession>A0ABS8EQF4</accession>